<dbReference type="PANTHER" id="PTHR21248">
    <property type="entry name" value="CARDIOLIPIN SYNTHASE"/>
    <property type="match status" value="1"/>
</dbReference>
<evidence type="ECO:0000313" key="3">
    <source>
        <dbReference type="EMBL" id="MFO3665471.1"/>
    </source>
</evidence>
<dbReference type="CDD" id="cd09154">
    <property type="entry name" value="PLDc_SMU_988_like_1"/>
    <property type="match status" value="1"/>
</dbReference>
<feature type="transmembrane region" description="Helical" evidence="1">
    <location>
        <begin position="89"/>
        <end position="112"/>
    </location>
</feature>
<gene>
    <name evidence="3" type="ORF">ACCQ41_04350</name>
</gene>
<dbReference type="SUPFAM" id="SSF56024">
    <property type="entry name" value="Phospholipase D/nuclease"/>
    <property type="match status" value="2"/>
</dbReference>
<keyword evidence="1" id="KW-0812">Transmembrane</keyword>
<reference evidence="3 4" key="1">
    <citation type="journal article" date="2025" name="Anaerobe">
        <title>Description of Anaerococcus kampingiae sp. nov., Anaerococcus groningensis sp. nov., Anaerococcus martiniensis sp. nov., and Anaerococcus cruorum sp. nov., isolated from human clinical specimens.</title>
        <authorList>
            <person name="Boiten K.E."/>
            <person name="Meijer J."/>
            <person name="van Wezel E.M."/>
            <person name="Veloo A.C.M."/>
        </authorList>
    </citation>
    <scope>NUCLEOTIDE SEQUENCE [LARGE SCALE GENOMIC DNA]</scope>
    <source>
        <strain evidence="3 4">ENR0831</strain>
    </source>
</reference>
<dbReference type="PROSITE" id="PS50035">
    <property type="entry name" value="PLD"/>
    <property type="match status" value="2"/>
</dbReference>
<feature type="domain" description="PLD phosphodiesterase" evidence="2">
    <location>
        <begin position="443"/>
        <end position="470"/>
    </location>
</feature>
<dbReference type="SMART" id="SM00155">
    <property type="entry name" value="PLDc"/>
    <property type="match status" value="2"/>
</dbReference>
<dbReference type="InterPro" id="IPR001736">
    <property type="entry name" value="PLipase_D/transphosphatidylase"/>
</dbReference>
<dbReference type="InterPro" id="IPR025202">
    <property type="entry name" value="PLD-like_dom"/>
</dbReference>
<keyword evidence="1" id="KW-1133">Transmembrane helix</keyword>
<dbReference type="PANTHER" id="PTHR21248:SF22">
    <property type="entry name" value="PHOSPHOLIPASE D"/>
    <property type="match status" value="1"/>
</dbReference>
<evidence type="ECO:0000256" key="1">
    <source>
        <dbReference type="SAM" id="Phobius"/>
    </source>
</evidence>
<dbReference type="RefSeq" id="WP_410031168.1">
    <property type="nucleotide sequence ID" value="NZ_JBGMEI010000005.1"/>
</dbReference>
<comment type="caution">
    <text evidence="3">The sequence shown here is derived from an EMBL/GenBank/DDBJ whole genome shotgun (WGS) entry which is preliminary data.</text>
</comment>
<name>A0ABW9M827_9FIRM</name>
<keyword evidence="1" id="KW-0472">Membrane</keyword>
<accession>A0ABW9M827</accession>
<protein>
    <submittedName>
        <fullName evidence="3">Phosphatidylserine/phosphatidylglycerophosphate/ cardiolipin synthase family protein</fullName>
    </submittedName>
</protein>
<dbReference type="Gene3D" id="3.30.870.10">
    <property type="entry name" value="Endonuclease Chain A"/>
    <property type="match status" value="2"/>
</dbReference>
<feature type="transmembrane region" description="Helical" evidence="1">
    <location>
        <begin position="58"/>
        <end position="77"/>
    </location>
</feature>
<dbReference type="EMBL" id="JBGMEI010000005">
    <property type="protein sequence ID" value="MFO3665471.1"/>
    <property type="molecule type" value="Genomic_DNA"/>
</dbReference>
<feature type="transmembrane region" description="Helical" evidence="1">
    <location>
        <begin position="25"/>
        <end position="51"/>
    </location>
</feature>
<dbReference type="Proteomes" id="UP001637996">
    <property type="component" value="Unassembled WGS sequence"/>
</dbReference>
<keyword evidence="4" id="KW-1185">Reference proteome</keyword>
<sequence>MKEDRFNIIEKINKNKYVKKTKKSILSLIFSRAGVFFILIMLQLGAMVYFYKHLDIDPTVLIGGDTVLSLIVMLIILNMDSIIESYKLSWFILIAIFPSFATMVFLLAYFSIGYKKEQKKIQEIEKISRKYHNRNIDIIDSLKEDDRELYNIQNYFYDLGGFVLYENTATKYYPVGEDIFEDLLKSIKNAKNFIFIEIFIISYGYMWGTILEELVKKVEEGVEVRLIIDGTNLLTRVKSDFPKEMESMGIKCRVFSPMIPIISTYYNNRDHRKIFVIDNEYAFTGGINLADEYINVFERFGHWKDCGIRLKGSACESFTIMFLQMWNAIGDDVEDFTPYLPRKMAMDSEGLVMPFSDSPMDTEYYGKNSIITFLNNAKEYVYIMTPYLIIEDEIVNAFTNAAKRGVDVRICLPHIPDKKIAFALAKTHYNTLIGNGVKIYEYTPGFAHSKVWLADDTYGFVGTINLDYRALYLNFECGVWMKDAAALVEIKSDFDIFFNIASKITMEDVEKMPITTKAVGKLAKPFATLF</sequence>
<dbReference type="CDD" id="cd09160">
    <property type="entry name" value="PLDc_SMU_988_like_2"/>
    <property type="match status" value="1"/>
</dbReference>
<dbReference type="Pfam" id="PF13091">
    <property type="entry name" value="PLDc_2"/>
    <property type="match status" value="2"/>
</dbReference>
<organism evidence="3 4">
    <name type="scientific">Anaerococcus martiniensis</name>
    <dbReference type="NCBI Taxonomy" id="3115615"/>
    <lineage>
        <taxon>Bacteria</taxon>
        <taxon>Bacillati</taxon>
        <taxon>Bacillota</taxon>
        <taxon>Tissierellia</taxon>
        <taxon>Tissierellales</taxon>
        <taxon>Peptoniphilaceae</taxon>
        <taxon>Anaerococcus</taxon>
    </lineage>
</organism>
<proteinExistence type="predicted"/>
<feature type="domain" description="PLD phosphodiesterase" evidence="2">
    <location>
        <begin position="266"/>
        <end position="293"/>
    </location>
</feature>
<evidence type="ECO:0000313" key="4">
    <source>
        <dbReference type="Proteomes" id="UP001637996"/>
    </source>
</evidence>
<evidence type="ECO:0000259" key="2">
    <source>
        <dbReference type="PROSITE" id="PS50035"/>
    </source>
</evidence>